<feature type="transmembrane region" description="Helical" evidence="7">
    <location>
        <begin position="81"/>
        <end position="103"/>
    </location>
</feature>
<feature type="transmembrane region" description="Helical" evidence="7">
    <location>
        <begin position="385"/>
        <end position="402"/>
    </location>
</feature>
<organism evidence="8 9">
    <name type="scientific">Paenibacillus glycanilyticus</name>
    <dbReference type="NCBI Taxonomy" id="126569"/>
    <lineage>
        <taxon>Bacteria</taxon>
        <taxon>Bacillati</taxon>
        <taxon>Bacillota</taxon>
        <taxon>Bacilli</taxon>
        <taxon>Bacillales</taxon>
        <taxon>Paenibacillaceae</taxon>
        <taxon>Paenibacillus</taxon>
    </lineage>
</organism>
<gene>
    <name evidence="8" type="ORF">PghCCS26_38210</name>
</gene>
<comment type="similarity">
    <text evidence="2">Belongs to the polysaccharide synthase family.</text>
</comment>
<dbReference type="PANTHER" id="PTHR30250:SF10">
    <property type="entry name" value="LIPOPOLYSACCHARIDE BIOSYNTHESIS PROTEIN WZXC"/>
    <property type="match status" value="1"/>
</dbReference>
<name>A0ABQ6NNJ6_9BACL</name>
<feature type="transmembrane region" description="Helical" evidence="7">
    <location>
        <begin position="328"/>
        <end position="350"/>
    </location>
</feature>
<evidence type="ECO:0000256" key="2">
    <source>
        <dbReference type="ARBA" id="ARBA00007430"/>
    </source>
</evidence>
<keyword evidence="9" id="KW-1185">Reference proteome</keyword>
<dbReference type="InterPro" id="IPR050833">
    <property type="entry name" value="Poly_Biosynth_Transport"/>
</dbReference>
<accession>A0ABQ6NNJ6</accession>
<keyword evidence="6 7" id="KW-0472">Membrane</keyword>
<proteinExistence type="inferred from homology"/>
<evidence type="ECO:0000313" key="9">
    <source>
        <dbReference type="Proteomes" id="UP001285921"/>
    </source>
</evidence>
<sequence length="473" mass="53041">MKERSLREKLLQGSFYLVARRAIGLIISLGGMLLLTGQIGTRAYGIFATVSIIISYLTDLSINGLHAYLVRTRETSERKTLDLAFTYLAGATFLFMLAGWALSGAFGVWFHAPEIRLPLIVSLGLLPWNIYIVPAMAMLERDLRYREVAGVEMSAQVAYYGPALCCAYWGFGVWAPVVGSFAQSAVTLMACARLTRYRPSFYWHTTLFKDMFTYGITHTVSMRIMGLRPLIGAMFIGRFIGPEGVAFVALAGRLINSLSFVNEAIQRMTFAVLARIQQDSERMKRGLNQALLLQVMSVAPFMIGFAVFSPWFVRLFFDPSWHSVLSLFPYMSIVCLVDSLFNVHINLLYVLGRNKEVIRYNLLHIVLFAGSAAVCVPQFGLPGYAAAEILSIFSFGVIYLTIKRYYSIRYKDALICTVVCIPPLFFVITPWPWSLLLFVPLLVYAVLPGPRERLVSLIAQWLFAGKKSSFDAS</sequence>
<dbReference type="RefSeq" id="WP_317980892.1">
    <property type="nucleotide sequence ID" value="NZ_BTCL01000014.1"/>
</dbReference>
<evidence type="ECO:0000256" key="3">
    <source>
        <dbReference type="ARBA" id="ARBA00022475"/>
    </source>
</evidence>
<keyword evidence="5 7" id="KW-1133">Transmembrane helix</keyword>
<evidence type="ECO:0000256" key="5">
    <source>
        <dbReference type="ARBA" id="ARBA00022989"/>
    </source>
</evidence>
<dbReference type="PANTHER" id="PTHR30250">
    <property type="entry name" value="PST FAMILY PREDICTED COLANIC ACID TRANSPORTER"/>
    <property type="match status" value="1"/>
</dbReference>
<evidence type="ECO:0000313" key="8">
    <source>
        <dbReference type="EMBL" id="GMK46692.1"/>
    </source>
</evidence>
<protein>
    <submittedName>
        <fullName evidence="8">Lipopolysaccharide biosynthesis protein</fullName>
    </submittedName>
</protein>
<evidence type="ECO:0000256" key="7">
    <source>
        <dbReference type="SAM" id="Phobius"/>
    </source>
</evidence>
<keyword evidence="3" id="KW-1003">Cell membrane</keyword>
<dbReference type="Proteomes" id="UP001285921">
    <property type="component" value="Unassembled WGS sequence"/>
</dbReference>
<feature type="transmembrane region" description="Helical" evidence="7">
    <location>
        <begin position="362"/>
        <end position="379"/>
    </location>
</feature>
<feature type="transmembrane region" description="Helical" evidence="7">
    <location>
        <begin position="290"/>
        <end position="308"/>
    </location>
</feature>
<dbReference type="Pfam" id="PF13440">
    <property type="entry name" value="Polysacc_synt_3"/>
    <property type="match status" value="1"/>
</dbReference>
<feature type="transmembrane region" description="Helical" evidence="7">
    <location>
        <begin position="414"/>
        <end position="447"/>
    </location>
</feature>
<evidence type="ECO:0000256" key="1">
    <source>
        <dbReference type="ARBA" id="ARBA00004651"/>
    </source>
</evidence>
<evidence type="ECO:0000256" key="6">
    <source>
        <dbReference type="ARBA" id="ARBA00023136"/>
    </source>
</evidence>
<keyword evidence="4 7" id="KW-0812">Transmembrane</keyword>
<feature type="transmembrane region" description="Helical" evidence="7">
    <location>
        <begin position="115"/>
        <end position="137"/>
    </location>
</feature>
<reference evidence="8 9" key="1">
    <citation type="submission" date="2023-05" db="EMBL/GenBank/DDBJ databases">
        <title>Draft genome of Paenibacillus sp. CCS26.</title>
        <authorList>
            <person name="Akita H."/>
            <person name="Shinto Y."/>
            <person name="Kimura Z."/>
        </authorList>
    </citation>
    <scope>NUCLEOTIDE SEQUENCE [LARGE SCALE GENOMIC DNA]</scope>
    <source>
        <strain evidence="8 9">CCS26</strain>
    </source>
</reference>
<evidence type="ECO:0000256" key="4">
    <source>
        <dbReference type="ARBA" id="ARBA00022692"/>
    </source>
</evidence>
<comment type="subcellular location">
    <subcellularLocation>
        <location evidence="1">Cell membrane</location>
        <topology evidence="1">Multi-pass membrane protein</topology>
    </subcellularLocation>
</comment>
<dbReference type="EMBL" id="BTCL01000014">
    <property type="protein sequence ID" value="GMK46692.1"/>
    <property type="molecule type" value="Genomic_DNA"/>
</dbReference>
<comment type="caution">
    <text evidence="8">The sequence shown here is derived from an EMBL/GenBank/DDBJ whole genome shotgun (WGS) entry which is preliminary data.</text>
</comment>
<feature type="transmembrane region" description="Helical" evidence="7">
    <location>
        <begin position="46"/>
        <end position="69"/>
    </location>
</feature>
<feature type="transmembrane region" description="Helical" evidence="7">
    <location>
        <begin position="21"/>
        <end position="40"/>
    </location>
</feature>